<gene>
    <name evidence="10" type="ORF">Pmani_023532</name>
</gene>
<proteinExistence type="predicted"/>
<feature type="coiled-coil region" evidence="7">
    <location>
        <begin position="276"/>
        <end position="345"/>
    </location>
</feature>
<name>A0AAE1PAW7_9EUCA</name>
<evidence type="ECO:0000313" key="11">
    <source>
        <dbReference type="Proteomes" id="UP001292094"/>
    </source>
</evidence>
<dbReference type="GO" id="GO:0005634">
    <property type="term" value="C:nucleus"/>
    <property type="evidence" value="ECO:0007669"/>
    <property type="project" value="TreeGrafter"/>
</dbReference>
<organism evidence="10 11">
    <name type="scientific">Petrolisthes manimaculis</name>
    <dbReference type="NCBI Taxonomy" id="1843537"/>
    <lineage>
        <taxon>Eukaryota</taxon>
        <taxon>Metazoa</taxon>
        <taxon>Ecdysozoa</taxon>
        <taxon>Arthropoda</taxon>
        <taxon>Crustacea</taxon>
        <taxon>Multicrustacea</taxon>
        <taxon>Malacostraca</taxon>
        <taxon>Eumalacostraca</taxon>
        <taxon>Eucarida</taxon>
        <taxon>Decapoda</taxon>
        <taxon>Pleocyemata</taxon>
        <taxon>Anomura</taxon>
        <taxon>Galatheoidea</taxon>
        <taxon>Porcellanidae</taxon>
        <taxon>Petrolisthes</taxon>
    </lineage>
</organism>
<dbReference type="SUPFAM" id="SSF57959">
    <property type="entry name" value="Leucine zipper domain"/>
    <property type="match status" value="1"/>
</dbReference>
<dbReference type="PANTHER" id="PTHR46542">
    <property type="entry name" value="X-BOX BINDING PROTEIN 1"/>
    <property type="match status" value="1"/>
</dbReference>
<keyword evidence="2" id="KW-0805">Transcription regulation</keyword>
<evidence type="ECO:0000256" key="2">
    <source>
        <dbReference type="ARBA" id="ARBA00023015"/>
    </source>
</evidence>
<evidence type="ECO:0000313" key="10">
    <source>
        <dbReference type="EMBL" id="KAK4304516.1"/>
    </source>
</evidence>
<keyword evidence="3" id="KW-0238">DNA-binding</keyword>
<evidence type="ECO:0000256" key="6">
    <source>
        <dbReference type="ARBA" id="ARBA00040165"/>
    </source>
</evidence>
<dbReference type="InterPro" id="IPR046347">
    <property type="entry name" value="bZIP_sf"/>
</dbReference>
<feature type="compositionally biased region" description="Basic and acidic residues" evidence="8">
    <location>
        <begin position="238"/>
        <end position="255"/>
    </location>
</feature>
<protein>
    <recommendedName>
        <fullName evidence="6">X-box-binding protein 1</fullName>
    </recommendedName>
</protein>
<keyword evidence="7" id="KW-0175">Coiled coil</keyword>
<accession>A0AAE1PAW7</accession>
<feature type="compositionally biased region" description="Pro residues" evidence="8">
    <location>
        <begin position="53"/>
        <end position="63"/>
    </location>
</feature>
<evidence type="ECO:0000259" key="9">
    <source>
        <dbReference type="PROSITE" id="PS50217"/>
    </source>
</evidence>
<dbReference type="InterPro" id="IPR052470">
    <property type="entry name" value="ER_Stress-Reg_TF"/>
</dbReference>
<reference evidence="10" key="1">
    <citation type="submission" date="2023-11" db="EMBL/GenBank/DDBJ databases">
        <title>Genome assemblies of two species of porcelain crab, Petrolisthes cinctipes and Petrolisthes manimaculis (Anomura: Porcellanidae).</title>
        <authorList>
            <person name="Angst P."/>
        </authorList>
    </citation>
    <scope>NUCLEOTIDE SEQUENCE</scope>
    <source>
        <strain evidence="10">PB745_02</strain>
        <tissue evidence="10">Gill</tissue>
    </source>
</reference>
<dbReference type="Gene3D" id="1.20.5.170">
    <property type="match status" value="1"/>
</dbReference>
<feature type="domain" description="BZIP" evidence="9">
    <location>
        <begin position="272"/>
        <end position="335"/>
    </location>
</feature>
<dbReference type="Proteomes" id="UP001292094">
    <property type="component" value="Unassembled WGS sequence"/>
</dbReference>
<dbReference type="GO" id="GO:0000977">
    <property type="term" value="F:RNA polymerase II transcription regulatory region sequence-specific DNA binding"/>
    <property type="evidence" value="ECO:0007669"/>
    <property type="project" value="TreeGrafter"/>
</dbReference>
<dbReference type="PROSITE" id="PS50217">
    <property type="entry name" value="BZIP"/>
    <property type="match status" value="1"/>
</dbReference>
<dbReference type="GO" id="GO:0000981">
    <property type="term" value="F:DNA-binding transcription factor activity, RNA polymerase II-specific"/>
    <property type="evidence" value="ECO:0007669"/>
    <property type="project" value="TreeGrafter"/>
</dbReference>
<comment type="caution">
    <text evidence="10">The sequence shown here is derived from an EMBL/GenBank/DDBJ whole genome shotgun (WGS) entry which is preliminary data.</text>
</comment>
<dbReference type="AlphaFoldDB" id="A0AAE1PAW7"/>
<feature type="region of interest" description="Disordered" evidence="8">
    <location>
        <begin position="175"/>
        <end position="255"/>
    </location>
</feature>
<evidence type="ECO:0000256" key="5">
    <source>
        <dbReference type="ARBA" id="ARBA00023242"/>
    </source>
</evidence>
<sequence>MQDNDVLADVSSNALLLGDPLLSFPDLNELLELQPASPSQNPETFMPVSLPADTPPLTTPPPASAVQTTSSISTSTPPIQLLSSATPPVLVSKCVGVGTQPHSSVKVAKINTAATQSANVPVRIIVKTQKSSNVTPSSIMVAPVTIQKPTQSLVKIPRAIATTGRSRLQAIRSGGKLGPIHVSPKTRPANTSTPVIHHPQVSPASPRLQQQQTVPQVTVPVSSEVDESRTSIPFRSIRTRESSESGSSDSRDLETVRSFNAKRKAYELGPQNDPQMERCRQNAINAKRNREEKKAHMMELERKVESISQERDELAGENESLREAKEKLEQQVKHLNNVLRNQSKLSSLLEKLGPASVMVDVTASACGEDIVSSASGRTGARPYHTVLAPPPVHPLLLLSTLTSKSALLLKLSITYLWLVSWCSL</sequence>
<keyword evidence="4" id="KW-0804">Transcription</keyword>
<keyword evidence="5" id="KW-0539">Nucleus</keyword>
<evidence type="ECO:0000256" key="8">
    <source>
        <dbReference type="SAM" id="MobiDB-lite"/>
    </source>
</evidence>
<feature type="region of interest" description="Disordered" evidence="8">
    <location>
        <begin position="36"/>
        <end position="72"/>
    </location>
</feature>
<evidence type="ECO:0000256" key="1">
    <source>
        <dbReference type="ARBA" id="ARBA00022843"/>
    </source>
</evidence>
<evidence type="ECO:0000256" key="7">
    <source>
        <dbReference type="SAM" id="Coils"/>
    </source>
</evidence>
<dbReference type="InterPro" id="IPR004827">
    <property type="entry name" value="bZIP"/>
</dbReference>
<evidence type="ECO:0000256" key="3">
    <source>
        <dbReference type="ARBA" id="ARBA00023125"/>
    </source>
</evidence>
<evidence type="ECO:0000256" key="4">
    <source>
        <dbReference type="ARBA" id="ARBA00023163"/>
    </source>
</evidence>
<keyword evidence="11" id="KW-1185">Reference proteome</keyword>
<feature type="compositionally biased region" description="Low complexity" evidence="8">
    <location>
        <begin position="209"/>
        <end position="221"/>
    </location>
</feature>
<dbReference type="EMBL" id="JAWZYT010002413">
    <property type="protein sequence ID" value="KAK4304516.1"/>
    <property type="molecule type" value="Genomic_DNA"/>
</dbReference>
<keyword evidence="1" id="KW-0832">Ubl conjugation</keyword>
<dbReference type="PANTHER" id="PTHR46542:SF1">
    <property type="entry name" value="X-BOX BINDING PROTEIN 1"/>
    <property type="match status" value="1"/>
</dbReference>